<evidence type="ECO:0000256" key="1">
    <source>
        <dbReference type="SAM" id="MobiDB-lite"/>
    </source>
</evidence>
<reference evidence="3" key="2">
    <citation type="submission" date="2020-05" db="UniProtKB">
        <authorList>
            <consortium name="EnsemblMetazoa"/>
        </authorList>
    </citation>
    <scope>IDENTIFICATION</scope>
    <source>
        <strain evidence="3">wikel</strain>
    </source>
</reference>
<feature type="region of interest" description="Disordered" evidence="1">
    <location>
        <begin position="1"/>
        <end position="48"/>
    </location>
</feature>
<evidence type="ECO:0000313" key="2">
    <source>
        <dbReference type="EMBL" id="EEC17149.1"/>
    </source>
</evidence>
<dbReference type="VEuPathDB" id="VectorBase:ISCW012016"/>
<dbReference type="HOGENOM" id="CLU_1857498_0_0_1"/>
<dbReference type="VEuPathDB" id="VectorBase:ISCI012016"/>
<feature type="region of interest" description="Disordered" evidence="1">
    <location>
        <begin position="56"/>
        <end position="75"/>
    </location>
</feature>
<dbReference type="PaxDb" id="6945-B7QE77"/>
<keyword evidence="4" id="KW-1185">Reference proteome</keyword>
<accession>B7QE77</accession>
<dbReference type="Proteomes" id="UP000001555">
    <property type="component" value="Unassembled WGS sequence"/>
</dbReference>
<proteinExistence type="predicted"/>
<dbReference type="InParanoid" id="B7QE77"/>
<name>B7QE77_IXOSC</name>
<feature type="compositionally biased region" description="Acidic residues" evidence="1">
    <location>
        <begin position="18"/>
        <end position="28"/>
    </location>
</feature>
<evidence type="ECO:0000313" key="3">
    <source>
        <dbReference type="EnsemblMetazoa" id="ISCW012016-PA"/>
    </source>
</evidence>
<gene>
    <name evidence="2" type="ORF">IscW_ISCW012016</name>
</gene>
<dbReference type="AlphaFoldDB" id="B7QE77"/>
<feature type="compositionally biased region" description="Basic and acidic residues" evidence="1">
    <location>
        <begin position="29"/>
        <end position="44"/>
    </location>
</feature>
<protein>
    <submittedName>
        <fullName evidence="2 3">Uncharacterized protein</fullName>
    </submittedName>
</protein>
<dbReference type="EMBL" id="ABJB011009650">
    <property type="status" value="NOT_ANNOTATED_CDS"/>
    <property type="molecule type" value="Genomic_DNA"/>
</dbReference>
<dbReference type="EMBL" id="DS919161">
    <property type="protein sequence ID" value="EEC17149.1"/>
    <property type="molecule type" value="Genomic_DNA"/>
</dbReference>
<dbReference type="EnsemblMetazoa" id="ISCW012016-RA">
    <property type="protein sequence ID" value="ISCW012016-PA"/>
    <property type="gene ID" value="ISCW012016"/>
</dbReference>
<evidence type="ECO:0000313" key="4">
    <source>
        <dbReference type="Proteomes" id="UP000001555"/>
    </source>
</evidence>
<dbReference type="EMBL" id="ABJB010369183">
    <property type="status" value="NOT_ANNOTATED_CDS"/>
    <property type="molecule type" value="Genomic_DNA"/>
</dbReference>
<sequence length="138" mass="14324">MRSAATTQVSSSSVSEEERWEEDEEEAREDGVDRGATKESRPADETLQVETCNVSSRGTCTPSGAAISLSSDDADGSQAYGTTFGLFLGGSSYSSSDGTPLPLPLLSDVVMAKVQTEVAAVATTQVRKWTGGPGVAGR</sequence>
<organism>
    <name type="scientific">Ixodes scapularis</name>
    <name type="common">Black-legged tick</name>
    <name type="synonym">Deer tick</name>
    <dbReference type="NCBI Taxonomy" id="6945"/>
    <lineage>
        <taxon>Eukaryota</taxon>
        <taxon>Metazoa</taxon>
        <taxon>Ecdysozoa</taxon>
        <taxon>Arthropoda</taxon>
        <taxon>Chelicerata</taxon>
        <taxon>Arachnida</taxon>
        <taxon>Acari</taxon>
        <taxon>Parasitiformes</taxon>
        <taxon>Ixodida</taxon>
        <taxon>Ixodoidea</taxon>
        <taxon>Ixodidae</taxon>
        <taxon>Ixodinae</taxon>
        <taxon>Ixodes</taxon>
    </lineage>
</organism>
<reference evidence="2 4" key="1">
    <citation type="submission" date="2008-03" db="EMBL/GenBank/DDBJ databases">
        <title>Annotation of Ixodes scapularis.</title>
        <authorList>
            <consortium name="Ixodes scapularis Genome Project Consortium"/>
            <person name="Caler E."/>
            <person name="Hannick L.I."/>
            <person name="Bidwell S."/>
            <person name="Joardar V."/>
            <person name="Thiagarajan M."/>
            <person name="Amedeo P."/>
            <person name="Galinsky K.J."/>
            <person name="Schobel S."/>
            <person name="Inman J."/>
            <person name="Hostetler J."/>
            <person name="Miller J."/>
            <person name="Hammond M."/>
            <person name="Megy K."/>
            <person name="Lawson D."/>
            <person name="Kodira C."/>
            <person name="Sutton G."/>
            <person name="Meyer J."/>
            <person name="Hill C.A."/>
            <person name="Birren B."/>
            <person name="Nene V."/>
            <person name="Collins F."/>
            <person name="Alarcon-Chaidez F."/>
            <person name="Wikel S."/>
            <person name="Strausberg R."/>
        </authorList>
    </citation>
    <scope>NUCLEOTIDE SEQUENCE [LARGE SCALE GENOMIC DNA]</scope>
    <source>
        <strain evidence="4">Wikel</strain>
        <strain evidence="2">Wikel colony</strain>
    </source>
</reference>
<dbReference type="EMBL" id="ABJB010043614">
    <property type="status" value="NOT_ANNOTATED_CDS"/>
    <property type="molecule type" value="Genomic_DNA"/>
</dbReference>